<evidence type="ECO:0000259" key="2">
    <source>
        <dbReference type="Pfam" id="PF13304"/>
    </source>
</evidence>
<dbReference type="PANTHER" id="PTHR32182">
    <property type="entry name" value="DNA REPLICATION AND REPAIR PROTEIN RECF"/>
    <property type="match status" value="1"/>
</dbReference>
<reference evidence="3 4" key="1">
    <citation type="journal article" date="2020" name="Microorganisms">
        <title>Osmotic Adaptation and Compatible Solute Biosynthesis of Phototrophic Bacteria as Revealed from Genome Analyses.</title>
        <authorList>
            <person name="Imhoff J.F."/>
            <person name="Rahn T."/>
            <person name="Kunzel S."/>
            <person name="Keller A."/>
            <person name="Neulinger S.C."/>
        </authorList>
    </citation>
    <scope>NUCLEOTIDE SEQUENCE [LARGE SCALE GENOMIC DNA]</scope>
    <source>
        <strain evidence="3 4">DSM 21303</strain>
    </source>
</reference>
<evidence type="ECO:0000313" key="3">
    <source>
        <dbReference type="EMBL" id="MBK1643242.1"/>
    </source>
</evidence>
<evidence type="ECO:0000313" key="4">
    <source>
        <dbReference type="Proteomes" id="UP001138802"/>
    </source>
</evidence>
<evidence type="ECO:0008006" key="5">
    <source>
        <dbReference type="Google" id="ProtNLM"/>
    </source>
</evidence>
<comment type="caution">
    <text evidence="3">The sequence shown here is derived from an EMBL/GenBank/DDBJ whole genome shotgun (WGS) entry which is preliminary data.</text>
</comment>
<dbReference type="RefSeq" id="WP_200386032.1">
    <property type="nucleotide sequence ID" value="NZ_NRSD01000001.1"/>
</dbReference>
<proteinExistence type="predicted"/>
<dbReference type="SUPFAM" id="SSF52540">
    <property type="entry name" value="P-loop containing nucleoside triphosphate hydrolases"/>
    <property type="match status" value="1"/>
</dbReference>
<gene>
    <name evidence="3" type="ORF">CKO25_00945</name>
</gene>
<name>A0A9X0WEN4_9GAMM</name>
<dbReference type="Gene3D" id="3.40.50.300">
    <property type="entry name" value="P-loop containing nucleotide triphosphate hydrolases"/>
    <property type="match status" value="2"/>
</dbReference>
<dbReference type="GO" id="GO:0016887">
    <property type="term" value="F:ATP hydrolysis activity"/>
    <property type="evidence" value="ECO:0007669"/>
    <property type="project" value="InterPro"/>
</dbReference>
<dbReference type="PANTHER" id="PTHR32182:SF0">
    <property type="entry name" value="DNA REPLICATION AND REPAIR PROTEIN RECF"/>
    <property type="match status" value="1"/>
</dbReference>
<dbReference type="InterPro" id="IPR027417">
    <property type="entry name" value="P-loop_NTPase"/>
</dbReference>
<dbReference type="Proteomes" id="UP001138802">
    <property type="component" value="Unassembled WGS sequence"/>
</dbReference>
<protein>
    <recommendedName>
        <fullName evidence="5">DUF2813 domain-containing protein</fullName>
    </recommendedName>
</protein>
<dbReference type="InterPro" id="IPR003959">
    <property type="entry name" value="ATPase_AAA_core"/>
</dbReference>
<dbReference type="Pfam" id="PF13304">
    <property type="entry name" value="AAA_21"/>
    <property type="match status" value="1"/>
</dbReference>
<organism evidence="3 4">
    <name type="scientific">Thiocapsa imhoffii</name>
    <dbReference type="NCBI Taxonomy" id="382777"/>
    <lineage>
        <taxon>Bacteria</taxon>
        <taxon>Pseudomonadati</taxon>
        <taxon>Pseudomonadota</taxon>
        <taxon>Gammaproteobacteria</taxon>
        <taxon>Chromatiales</taxon>
        <taxon>Chromatiaceae</taxon>
        <taxon>Thiocapsa</taxon>
    </lineage>
</organism>
<accession>A0A9X0WEN4</accession>
<evidence type="ECO:0000259" key="1">
    <source>
        <dbReference type="Pfam" id="PF13175"/>
    </source>
</evidence>
<dbReference type="GO" id="GO:0000731">
    <property type="term" value="P:DNA synthesis involved in DNA repair"/>
    <property type="evidence" value="ECO:0007669"/>
    <property type="project" value="TreeGrafter"/>
</dbReference>
<dbReference type="EMBL" id="NRSD01000001">
    <property type="protein sequence ID" value="MBK1643242.1"/>
    <property type="molecule type" value="Genomic_DNA"/>
</dbReference>
<dbReference type="GO" id="GO:0005524">
    <property type="term" value="F:ATP binding"/>
    <property type="evidence" value="ECO:0007669"/>
    <property type="project" value="InterPro"/>
</dbReference>
<dbReference type="Pfam" id="PF13175">
    <property type="entry name" value="AAA_15"/>
    <property type="match status" value="1"/>
</dbReference>
<keyword evidence="4" id="KW-1185">Reference proteome</keyword>
<feature type="domain" description="ATPase AAA-type core" evidence="2">
    <location>
        <begin position="206"/>
        <end position="337"/>
    </location>
</feature>
<sequence length="385" mass="43175">MSELSLSRLGINGFRGLRSLDLHGLGWVNILIGANNSGKTSVLEALSLICQPSNPDQWLAMVRRRDFGGLDETRLQSLRWCFRRDLVSPDSDELVEAGCEFECDGRFPLRTLRVRYGEFLGVPSPEEWLRWRSPYRRAPDTAPETMRGAELVHYPDWTTLPGPTEFHGRQPAGPEQPTFKLWENGPAQFPRPARGARIDCETLTPYSYQTNRNQVRSQSMRIFQDDSPSVLELLRDFDPDIEGIDLASFAGDRPAIYIKHRRLGIAPLSIFGDAMRRSVLLAATLPTLKQGGVLLIDEVETGIHVQVLGRVFGWLAASARRLGVQLFVTTHSLEALDALVAGRSVGASEDVVAFHLAQTEDQTQCKRFSGDLLQRLRVERGLDLR</sequence>
<dbReference type="AlphaFoldDB" id="A0A9X0WEN4"/>
<feature type="domain" description="Endonuclease GajA/Old nuclease/RecF-like AAA" evidence="1">
    <location>
        <begin position="6"/>
        <end position="53"/>
    </location>
</feature>
<dbReference type="GO" id="GO:0006302">
    <property type="term" value="P:double-strand break repair"/>
    <property type="evidence" value="ECO:0007669"/>
    <property type="project" value="TreeGrafter"/>
</dbReference>
<dbReference type="InterPro" id="IPR041685">
    <property type="entry name" value="AAA_GajA/Old/RecF-like"/>
</dbReference>